<evidence type="ECO:0000313" key="1">
    <source>
        <dbReference type="EMBL" id="MCE7011711.1"/>
    </source>
</evidence>
<proteinExistence type="predicted"/>
<protein>
    <recommendedName>
        <fullName evidence="3">DUF2470 domain-containing protein</fullName>
    </recommendedName>
</protein>
<name>A0ABS8ZY28_9PSEU</name>
<organism evidence="1 2">
    <name type="scientific">Kibdelosporangium philippinense</name>
    <dbReference type="NCBI Taxonomy" id="211113"/>
    <lineage>
        <taxon>Bacteria</taxon>
        <taxon>Bacillati</taxon>
        <taxon>Actinomycetota</taxon>
        <taxon>Actinomycetes</taxon>
        <taxon>Pseudonocardiales</taxon>
        <taxon>Pseudonocardiaceae</taxon>
        <taxon>Kibdelosporangium</taxon>
    </lineage>
</organism>
<dbReference type="EMBL" id="JAJVCN010000005">
    <property type="protein sequence ID" value="MCE7011711.1"/>
    <property type="molecule type" value="Genomic_DNA"/>
</dbReference>
<dbReference type="Proteomes" id="UP001521150">
    <property type="component" value="Unassembled WGS sequence"/>
</dbReference>
<gene>
    <name evidence="1" type="ORF">LWC34_54200</name>
</gene>
<evidence type="ECO:0008006" key="3">
    <source>
        <dbReference type="Google" id="ProtNLM"/>
    </source>
</evidence>
<sequence>MTTLTLAHTIAGHLGQGWHAYTGKAADGSEAHLAGPNDQVLDLFDGTSTGRKADQGRLIITGYLGFLRNHVPTGMQHDHTITVDEAKPPDKIAREIRRRLLPNYQTALSTAWDAKHASDATATAREQLAATVAASLGVQRDTPDTDFHLGTVDAGVHGRVSVRPGTSDSVFTIHVPHDRVAEFARLLTTFGRRH</sequence>
<comment type="caution">
    <text evidence="1">The sequence shown here is derived from an EMBL/GenBank/DDBJ whole genome shotgun (WGS) entry which is preliminary data.</text>
</comment>
<reference evidence="1 2" key="1">
    <citation type="submission" date="2021-12" db="EMBL/GenBank/DDBJ databases">
        <title>Genome sequence of Kibdelosporangium philippinense ATCC 49844.</title>
        <authorList>
            <person name="Fedorov E.A."/>
            <person name="Omeragic M."/>
            <person name="Shalygina K.F."/>
            <person name="Maclea K.S."/>
        </authorList>
    </citation>
    <scope>NUCLEOTIDE SEQUENCE [LARGE SCALE GENOMIC DNA]</scope>
    <source>
        <strain evidence="1 2">ATCC 49844</strain>
    </source>
</reference>
<dbReference type="RefSeq" id="WP_233734464.1">
    <property type="nucleotide sequence ID" value="NZ_JAJVCN010000005.1"/>
</dbReference>
<accession>A0ABS8ZY28</accession>
<evidence type="ECO:0000313" key="2">
    <source>
        <dbReference type="Proteomes" id="UP001521150"/>
    </source>
</evidence>
<keyword evidence="2" id="KW-1185">Reference proteome</keyword>